<evidence type="ECO:0000313" key="3">
    <source>
        <dbReference type="Proteomes" id="UP000052982"/>
    </source>
</evidence>
<protein>
    <submittedName>
        <fullName evidence="2">Uncharacterized protein</fullName>
    </submittedName>
</protein>
<evidence type="ECO:0000256" key="1">
    <source>
        <dbReference type="SAM" id="MobiDB-lite"/>
    </source>
</evidence>
<gene>
    <name evidence="2" type="ORF">AQJ64_16290</name>
</gene>
<reference evidence="2 3" key="1">
    <citation type="submission" date="2015-10" db="EMBL/GenBank/DDBJ databases">
        <title>Draft genome sequence of Streptomyces griseoruber DSM 40281, type strain for the species Streptomyces griseoruber.</title>
        <authorList>
            <person name="Ruckert C."/>
            <person name="Winkler A."/>
            <person name="Kalinowski J."/>
            <person name="Kampfer P."/>
            <person name="Glaeser S."/>
        </authorList>
    </citation>
    <scope>NUCLEOTIDE SEQUENCE [LARGE SCALE GENOMIC DNA]</scope>
    <source>
        <strain evidence="2 3">DSM 40281</strain>
    </source>
</reference>
<accession>A0A101T1B8</accession>
<dbReference type="Proteomes" id="UP000052982">
    <property type="component" value="Unassembled WGS sequence"/>
</dbReference>
<name>A0A101T1B8_9ACTN</name>
<feature type="region of interest" description="Disordered" evidence="1">
    <location>
        <begin position="59"/>
        <end position="81"/>
    </location>
</feature>
<proteinExistence type="predicted"/>
<dbReference type="EMBL" id="LMWW01000019">
    <property type="protein sequence ID" value="KUN84018.1"/>
    <property type="molecule type" value="Genomic_DNA"/>
</dbReference>
<dbReference type="AlphaFoldDB" id="A0A101T1B8"/>
<comment type="caution">
    <text evidence="2">The sequence shown here is derived from an EMBL/GenBank/DDBJ whole genome shotgun (WGS) entry which is preliminary data.</text>
</comment>
<evidence type="ECO:0000313" key="2">
    <source>
        <dbReference type="EMBL" id="KUN84018.1"/>
    </source>
</evidence>
<sequence>MGGGPRGMFRLRPVVENAGVVGGRIAFSVRAEKKDLIDVGGKADFPGVRRDVVRRRGSAEGYRYGSSPGGAVRDPGQAGHRNVDRPHLAILRWVLGKSFGPLGHRVAGRARQRE</sequence>
<organism evidence="2 3">
    <name type="scientific">Streptomyces griseoruber</name>
    <dbReference type="NCBI Taxonomy" id="1943"/>
    <lineage>
        <taxon>Bacteria</taxon>
        <taxon>Bacillati</taxon>
        <taxon>Actinomycetota</taxon>
        <taxon>Actinomycetes</taxon>
        <taxon>Kitasatosporales</taxon>
        <taxon>Streptomycetaceae</taxon>
        <taxon>Streptomyces</taxon>
    </lineage>
</organism>
<keyword evidence="3" id="KW-1185">Reference proteome</keyword>